<evidence type="ECO:0000313" key="2">
    <source>
        <dbReference type="Proteomes" id="UP001054252"/>
    </source>
</evidence>
<evidence type="ECO:0000313" key="1">
    <source>
        <dbReference type="EMBL" id="GKV13575.1"/>
    </source>
</evidence>
<dbReference type="AlphaFoldDB" id="A0AAV5JS73"/>
<dbReference type="Proteomes" id="UP001054252">
    <property type="component" value="Unassembled WGS sequence"/>
</dbReference>
<keyword evidence="2" id="KW-1185">Reference proteome</keyword>
<comment type="caution">
    <text evidence="1">The sequence shown here is derived from an EMBL/GenBank/DDBJ whole genome shotgun (WGS) entry which is preliminary data.</text>
</comment>
<reference evidence="1 2" key="1">
    <citation type="journal article" date="2021" name="Commun. Biol.">
        <title>The genome of Shorea leprosula (Dipterocarpaceae) highlights the ecological relevance of drought in aseasonal tropical rainforests.</title>
        <authorList>
            <person name="Ng K.K.S."/>
            <person name="Kobayashi M.J."/>
            <person name="Fawcett J.A."/>
            <person name="Hatakeyama M."/>
            <person name="Paape T."/>
            <person name="Ng C.H."/>
            <person name="Ang C.C."/>
            <person name="Tnah L.H."/>
            <person name="Lee C.T."/>
            <person name="Nishiyama T."/>
            <person name="Sese J."/>
            <person name="O'Brien M.J."/>
            <person name="Copetti D."/>
            <person name="Mohd Noor M.I."/>
            <person name="Ong R.C."/>
            <person name="Putra M."/>
            <person name="Sireger I.Z."/>
            <person name="Indrioko S."/>
            <person name="Kosugi Y."/>
            <person name="Izuno A."/>
            <person name="Isagi Y."/>
            <person name="Lee S.L."/>
            <person name="Shimizu K.K."/>
        </authorList>
    </citation>
    <scope>NUCLEOTIDE SEQUENCE [LARGE SCALE GENOMIC DNA]</scope>
    <source>
        <strain evidence="1">214</strain>
    </source>
</reference>
<accession>A0AAV5JS73</accession>
<protein>
    <submittedName>
        <fullName evidence="1">Uncharacterized protein</fullName>
    </submittedName>
</protein>
<name>A0AAV5JS73_9ROSI</name>
<gene>
    <name evidence="1" type="ORF">SLEP1_g24570</name>
</gene>
<sequence>MAGGFLDFAIVALVGRAIVAVEVDATVDNTSDIFSNGSPNVFLLPLSDFPWLFCPLKGMLLPLVSIWKVVEGSSTIVFEPLLATVGGMDTLVALSRSIKVKKVSRKTKGVASREAPVSVKRSKRLKSSPSIKVAVDSSFSKGKVGKSVIDASKETPSLLVFLDDELQSFSSKEKALLSSITDFIDGKSFFKSLPWSPLKDVAFKESFEGRAFTFSSGLGYFNLAIKLIKVLRFCQGMIVPEHLVEFKNIDVAALVCVDPKLKGIYDEGPEYVSLGAFPFGAKEGFSSSWDSEDSTVAIHSGNNFANMISASLSPDD</sequence>
<organism evidence="1 2">
    <name type="scientific">Rubroshorea leprosula</name>
    <dbReference type="NCBI Taxonomy" id="152421"/>
    <lineage>
        <taxon>Eukaryota</taxon>
        <taxon>Viridiplantae</taxon>
        <taxon>Streptophyta</taxon>
        <taxon>Embryophyta</taxon>
        <taxon>Tracheophyta</taxon>
        <taxon>Spermatophyta</taxon>
        <taxon>Magnoliopsida</taxon>
        <taxon>eudicotyledons</taxon>
        <taxon>Gunneridae</taxon>
        <taxon>Pentapetalae</taxon>
        <taxon>rosids</taxon>
        <taxon>malvids</taxon>
        <taxon>Malvales</taxon>
        <taxon>Dipterocarpaceae</taxon>
        <taxon>Rubroshorea</taxon>
    </lineage>
</organism>
<proteinExistence type="predicted"/>
<dbReference type="EMBL" id="BPVZ01000039">
    <property type="protein sequence ID" value="GKV13575.1"/>
    <property type="molecule type" value="Genomic_DNA"/>
</dbReference>